<sequence length="336" mass="37635">MHRVASRRNFCRGREAKTPLYRAYCKFWRQSPRRKGQARRREALHPGLLVSPMSSMPTKDDWDAVVSALEVGLAAFGIPAPLTAARKVVGMIQRHATQNGRTENEHSEIARLDLMEEAIEPLAGAALEELDRLRELEDGQEKIRLGQDQMVELLRRALPDLGKRARVETVASLAPPGAAEDDLPEFALWFLVQLYRTWVTDPAINTSIGHGSLRAFMELEDRGLARHGGRRQSAFVTREGRRVVEAMRDHMEPRVVRVEWVPGVPGGANVREAIGGARSPTRCRSRPAWSATHWASCPCCRWPSARSDRHARPARSSPGSRPTPCWPSAPARWCCP</sequence>
<accession>A0A2S9XE23</accession>
<dbReference type="Proteomes" id="UP000237968">
    <property type="component" value="Unassembled WGS sequence"/>
</dbReference>
<name>A0A2S9XE23_9BACT</name>
<reference evidence="1 2" key="1">
    <citation type="submission" date="2018-03" db="EMBL/GenBank/DDBJ databases">
        <title>Draft Genome Sequences of the Obligatory Marine Myxobacteria Enhygromyxa salina SWB005.</title>
        <authorList>
            <person name="Poehlein A."/>
            <person name="Moghaddam J.A."/>
            <person name="Harms H."/>
            <person name="Alanjari M."/>
            <person name="Koenig G.M."/>
            <person name="Daniel R."/>
            <person name="Schaeberle T.F."/>
        </authorList>
    </citation>
    <scope>NUCLEOTIDE SEQUENCE [LARGE SCALE GENOMIC DNA]</scope>
    <source>
        <strain evidence="1 2">SWB005</strain>
    </source>
</reference>
<proteinExistence type="predicted"/>
<protein>
    <submittedName>
        <fullName evidence="1">Uncharacterized protein</fullName>
    </submittedName>
</protein>
<gene>
    <name evidence="1" type="ORF">ENSA5_58550</name>
</gene>
<dbReference type="EMBL" id="PVNK01000257">
    <property type="protein sequence ID" value="PRP91118.1"/>
    <property type="molecule type" value="Genomic_DNA"/>
</dbReference>
<organism evidence="1 2">
    <name type="scientific">Enhygromyxa salina</name>
    <dbReference type="NCBI Taxonomy" id="215803"/>
    <lineage>
        <taxon>Bacteria</taxon>
        <taxon>Pseudomonadati</taxon>
        <taxon>Myxococcota</taxon>
        <taxon>Polyangia</taxon>
        <taxon>Nannocystales</taxon>
        <taxon>Nannocystaceae</taxon>
        <taxon>Enhygromyxa</taxon>
    </lineage>
</organism>
<comment type="caution">
    <text evidence="1">The sequence shown here is derived from an EMBL/GenBank/DDBJ whole genome shotgun (WGS) entry which is preliminary data.</text>
</comment>
<dbReference type="AlphaFoldDB" id="A0A2S9XE23"/>
<evidence type="ECO:0000313" key="1">
    <source>
        <dbReference type="EMBL" id="PRP91118.1"/>
    </source>
</evidence>
<evidence type="ECO:0000313" key="2">
    <source>
        <dbReference type="Proteomes" id="UP000237968"/>
    </source>
</evidence>
<keyword evidence="2" id="KW-1185">Reference proteome</keyword>